<protein>
    <submittedName>
        <fullName evidence="1">Uncharacterized protein</fullName>
    </submittedName>
</protein>
<dbReference type="Proteomes" id="UP000235728">
    <property type="component" value="Unassembled WGS sequence"/>
</dbReference>
<comment type="caution">
    <text evidence="1">The sequence shown here is derived from an EMBL/GenBank/DDBJ whole genome shotgun (WGS) entry which is preliminary data.</text>
</comment>
<organism evidence="1 2">
    <name type="scientific">Beauveria bassiana</name>
    <name type="common">White muscardine disease fungus</name>
    <name type="synonym">Tritirachium shiotae</name>
    <dbReference type="NCBI Taxonomy" id="176275"/>
    <lineage>
        <taxon>Eukaryota</taxon>
        <taxon>Fungi</taxon>
        <taxon>Dikarya</taxon>
        <taxon>Ascomycota</taxon>
        <taxon>Pezizomycotina</taxon>
        <taxon>Sordariomycetes</taxon>
        <taxon>Hypocreomycetidae</taxon>
        <taxon>Hypocreales</taxon>
        <taxon>Cordycipitaceae</taxon>
        <taxon>Beauveria</taxon>
    </lineage>
</organism>
<name>A0A2N6NQJ8_BEABA</name>
<dbReference type="AlphaFoldDB" id="A0A2N6NQJ8"/>
<sequence>MTFTASRANKEQSIAAVSSICSTLGVEDERLAISASIRINRKLHGDAYVPYATEASLTWALIAQDR</sequence>
<gene>
    <name evidence="1" type="ORF">BM221_004186</name>
</gene>
<evidence type="ECO:0000313" key="1">
    <source>
        <dbReference type="EMBL" id="PMB69542.1"/>
    </source>
</evidence>
<accession>A0A2N6NQJ8</accession>
<proteinExistence type="predicted"/>
<evidence type="ECO:0000313" key="2">
    <source>
        <dbReference type="Proteomes" id="UP000235728"/>
    </source>
</evidence>
<reference evidence="1 2" key="1">
    <citation type="journal article" date="2016" name="Appl. Microbiol. Biotechnol.">
        <title>Characterization of T-DNA insertion mutants with decreased virulence in the entomopathogenic fungus Beauveria bassiana JEF-007.</title>
        <authorList>
            <person name="Kim S."/>
            <person name="Lee S.J."/>
            <person name="Nai Y.S."/>
            <person name="Yu J.S."/>
            <person name="Lee M.R."/>
            <person name="Yang Y.T."/>
            <person name="Kim J.S."/>
        </authorList>
    </citation>
    <scope>NUCLEOTIDE SEQUENCE [LARGE SCALE GENOMIC DNA]</scope>
    <source>
        <strain evidence="1 2">JEF-007</strain>
    </source>
</reference>
<dbReference type="EMBL" id="MRVG01000004">
    <property type="protein sequence ID" value="PMB69542.1"/>
    <property type="molecule type" value="Genomic_DNA"/>
</dbReference>